<dbReference type="GO" id="GO:0016042">
    <property type="term" value="P:lipid catabolic process"/>
    <property type="evidence" value="ECO:0007669"/>
    <property type="project" value="UniProtKB-KW"/>
</dbReference>
<dbReference type="GO" id="GO:0008270">
    <property type="term" value="F:zinc ion binding"/>
    <property type="evidence" value="ECO:0007669"/>
    <property type="project" value="UniProtKB-KW"/>
</dbReference>
<keyword evidence="5" id="KW-0812">Transmembrane</keyword>
<dbReference type="PROSITE" id="PS50178">
    <property type="entry name" value="ZF_FYVE"/>
    <property type="match status" value="2"/>
</dbReference>
<keyword evidence="14" id="KW-0472">Membrane</keyword>
<keyword evidence="11" id="KW-0442">Lipid degradation</keyword>
<dbReference type="InterPro" id="IPR002921">
    <property type="entry name" value="Fungal_lipase-type"/>
</dbReference>
<evidence type="ECO:0000259" key="19">
    <source>
        <dbReference type="PROSITE" id="PS50178"/>
    </source>
</evidence>
<dbReference type="Pfam" id="PF01764">
    <property type="entry name" value="Lipase_3"/>
    <property type="match status" value="1"/>
</dbReference>
<feature type="region of interest" description="Disordered" evidence="18">
    <location>
        <begin position="556"/>
        <end position="579"/>
    </location>
</feature>
<dbReference type="InterPro" id="IPR017455">
    <property type="entry name" value="Znf_FYVE-rel"/>
</dbReference>
<dbReference type="EMBL" id="HBIU01008405">
    <property type="protein sequence ID" value="CAE0624692.1"/>
    <property type="molecule type" value="Transcribed_RNA"/>
</dbReference>
<dbReference type="InterPro" id="IPR013083">
    <property type="entry name" value="Znf_RING/FYVE/PHD"/>
</dbReference>
<dbReference type="Pfam" id="PF01363">
    <property type="entry name" value="FYVE"/>
    <property type="match status" value="2"/>
</dbReference>
<keyword evidence="13" id="KW-0443">Lipid metabolism</keyword>
<dbReference type="PANTHER" id="PTHR45792:SF8">
    <property type="entry name" value="DIACYLGLYCEROL LIPASE-ALPHA"/>
    <property type="match status" value="1"/>
</dbReference>
<keyword evidence="9" id="KW-0862">Zinc</keyword>
<comment type="catalytic activity">
    <reaction evidence="15">
        <text>a 1,2-diacyl-sn-glycerol + H2O = a 2-acylglycerol + a fatty acid + H(+)</text>
        <dbReference type="Rhea" id="RHEA:33275"/>
        <dbReference type="ChEBI" id="CHEBI:15377"/>
        <dbReference type="ChEBI" id="CHEBI:15378"/>
        <dbReference type="ChEBI" id="CHEBI:17389"/>
        <dbReference type="ChEBI" id="CHEBI:17815"/>
        <dbReference type="ChEBI" id="CHEBI:28868"/>
        <dbReference type="EC" id="3.1.1.116"/>
    </reaction>
    <physiologicalReaction direction="left-to-right" evidence="15">
        <dbReference type="Rhea" id="RHEA:33276"/>
    </physiologicalReaction>
</comment>
<keyword evidence="10" id="KW-0106">Calcium</keyword>
<evidence type="ECO:0000256" key="18">
    <source>
        <dbReference type="SAM" id="MobiDB-lite"/>
    </source>
</evidence>
<dbReference type="SUPFAM" id="SSF57903">
    <property type="entry name" value="FYVE/PHD zinc finger"/>
    <property type="match status" value="2"/>
</dbReference>
<proteinExistence type="predicted"/>
<dbReference type="InterPro" id="IPR029058">
    <property type="entry name" value="AB_hydrolase_fold"/>
</dbReference>
<evidence type="ECO:0000256" key="14">
    <source>
        <dbReference type="ARBA" id="ARBA00023136"/>
    </source>
</evidence>
<evidence type="ECO:0000256" key="8">
    <source>
        <dbReference type="ARBA" id="ARBA00022801"/>
    </source>
</evidence>
<evidence type="ECO:0000256" key="9">
    <source>
        <dbReference type="ARBA" id="ARBA00022833"/>
    </source>
</evidence>
<dbReference type="CDD" id="cd00065">
    <property type="entry name" value="FYVE_like_SF"/>
    <property type="match status" value="1"/>
</dbReference>
<evidence type="ECO:0000256" key="17">
    <source>
        <dbReference type="PROSITE-ProRule" id="PRU00091"/>
    </source>
</evidence>
<evidence type="ECO:0000256" key="5">
    <source>
        <dbReference type="ARBA" id="ARBA00022692"/>
    </source>
</evidence>
<evidence type="ECO:0000313" key="20">
    <source>
        <dbReference type="EMBL" id="CAE0624692.1"/>
    </source>
</evidence>
<keyword evidence="4" id="KW-0597">Phosphoprotein</keyword>
<dbReference type="EC" id="3.1.1.116" evidence="16"/>
<evidence type="ECO:0000256" key="2">
    <source>
        <dbReference type="ARBA" id="ARBA00004651"/>
    </source>
</evidence>
<dbReference type="SUPFAM" id="SSF53474">
    <property type="entry name" value="alpha/beta-Hydrolases"/>
    <property type="match status" value="1"/>
</dbReference>
<feature type="domain" description="FYVE-type" evidence="19">
    <location>
        <begin position="111"/>
        <end position="171"/>
    </location>
</feature>
<dbReference type="InterPro" id="IPR011011">
    <property type="entry name" value="Znf_FYVE_PHD"/>
</dbReference>
<evidence type="ECO:0000256" key="12">
    <source>
        <dbReference type="ARBA" id="ARBA00022989"/>
    </source>
</evidence>
<comment type="subcellular location">
    <subcellularLocation>
        <location evidence="2">Cell membrane</location>
        <topology evidence="2">Multi-pass membrane protein</topology>
    </subcellularLocation>
</comment>
<evidence type="ECO:0000256" key="1">
    <source>
        <dbReference type="ARBA" id="ARBA00001913"/>
    </source>
</evidence>
<dbReference type="SMART" id="SM00064">
    <property type="entry name" value="FYVE"/>
    <property type="match status" value="2"/>
</dbReference>
<protein>
    <recommendedName>
        <fullName evidence="16">sn-1-specific diacylglycerol lipase</fullName>
        <ecNumber evidence="16">3.1.1.116</ecNumber>
    </recommendedName>
</protein>
<evidence type="ECO:0000256" key="4">
    <source>
        <dbReference type="ARBA" id="ARBA00022553"/>
    </source>
</evidence>
<keyword evidence="12" id="KW-1133">Transmembrane helix</keyword>
<dbReference type="PANTHER" id="PTHR45792">
    <property type="entry name" value="DIACYLGLYCEROL LIPASE HOMOLOG-RELATED"/>
    <property type="match status" value="1"/>
</dbReference>
<dbReference type="GO" id="GO:0005886">
    <property type="term" value="C:plasma membrane"/>
    <property type="evidence" value="ECO:0007669"/>
    <property type="project" value="UniProtKB-SubCell"/>
</dbReference>
<feature type="compositionally biased region" description="Basic and acidic residues" evidence="18">
    <location>
        <begin position="15"/>
        <end position="33"/>
    </location>
</feature>
<organism evidence="20">
    <name type="scientific">Heterosigma akashiwo</name>
    <name type="common">Chromophytic alga</name>
    <name type="synonym">Heterosigma carterae</name>
    <dbReference type="NCBI Taxonomy" id="2829"/>
    <lineage>
        <taxon>Eukaryota</taxon>
        <taxon>Sar</taxon>
        <taxon>Stramenopiles</taxon>
        <taxon>Ochrophyta</taxon>
        <taxon>Raphidophyceae</taxon>
        <taxon>Chattonellales</taxon>
        <taxon>Chattonellaceae</taxon>
        <taxon>Heterosigma</taxon>
    </lineage>
</organism>
<evidence type="ECO:0000256" key="16">
    <source>
        <dbReference type="ARBA" id="ARBA00026104"/>
    </source>
</evidence>
<evidence type="ECO:0000256" key="11">
    <source>
        <dbReference type="ARBA" id="ARBA00022963"/>
    </source>
</evidence>
<name>A0A7S3XL26_HETAK</name>
<keyword evidence="3" id="KW-1003">Cell membrane</keyword>
<dbReference type="CDD" id="cd00519">
    <property type="entry name" value="Lipase_3"/>
    <property type="match status" value="1"/>
</dbReference>
<keyword evidence="6" id="KW-0479">Metal-binding</keyword>
<evidence type="ECO:0000256" key="15">
    <source>
        <dbReference type="ARBA" id="ARBA00024531"/>
    </source>
</evidence>
<comment type="cofactor">
    <cofactor evidence="1">
        <name>Ca(2+)</name>
        <dbReference type="ChEBI" id="CHEBI:29108"/>
    </cofactor>
</comment>
<dbReference type="Gene3D" id="3.40.50.1820">
    <property type="entry name" value="alpha/beta hydrolase"/>
    <property type="match status" value="1"/>
</dbReference>
<dbReference type="GO" id="GO:0016298">
    <property type="term" value="F:lipase activity"/>
    <property type="evidence" value="ECO:0007669"/>
    <property type="project" value="TreeGrafter"/>
</dbReference>
<evidence type="ECO:0000256" key="3">
    <source>
        <dbReference type="ARBA" id="ARBA00022475"/>
    </source>
</evidence>
<evidence type="ECO:0000256" key="7">
    <source>
        <dbReference type="ARBA" id="ARBA00022771"/>
    </source>
</evidence>
<dbReference type="InterPro" id="IPR052214">
    <property type="entry name" value="DAG_Lipase-Related"/>
</dbReference>
<dbReference type="Gene3D" id="3.30.40.10">
    <property type="entry name" value="Zinc/RING finger domain, C3HC4 (zinc finger)"/>
    <property type="match status" value="2"/>
</dbReference>
<evidence type="ECO:0000256" key="13">
    <source>
        <dbReference type="ARBA" id="ARBA00023098"/>
    </source>
</evidence>
<gene>
    <name evidence="20" type="ORF">HAKA00212_LOCUS3359</name>
</gene>
<evidence type="ECO:0000256" key="6">
    <source>
        <dbReference type="ARBA" id="ARBA00022723"/>
    </source>
</evidence>
<keyword evidence="8" id="KW-0378">Hydrolase</keyword>
<feature type="region of interest" description="Disordered" evidence="18">
    <location>
        <begin position="1"/>
        <end position="38"/>
    </location>
</feature>
<evidence type="ECO:0000256" key="10">
    <source>
        <dbReference type="ARBA" id="ARBA00022837"/>
    </source>
</evidence>
<keyword evidence="7 17" id="KW-0863">Zinc-finger</keyword>
<dbReference type="AlphaFoldDB" id="A0A7S3XL26"/>
<accession>A0A7S3XL26</accession>
<reference evidence="20" key="1">
    <citation type="submission" date="2021-01" db="EMBL/GenBank/DDBJ databases">
        <authorList>
            <person name="Corre E."/>
            <person name="Pelletier E."/>
            <person name="Niang G."/>
            <person name="Scheremetjew M."/>
            <person name="Finn R."/>
            <person name="Kale V."/>
            <person name="Holt S."/>
            <person name="Cochrane G."/>
            <person name="Meng A."/>
            <person name="Brown T."/>
            <person name="Cohen L."/>
        </authorList>
    </citation>
    <scope>NUCLEOTIDE SEQUENCE</scope>
    <source>
        <strain evidence="20">CCMP3107</strain>
    </source>
</reference>
<sequence>MKGMLGKLRRSGSSDAKETDPGSGAAEKKERKPSLLANLKKGAKEGASYITDQGAKGIKIGISKATETKQADDSAGALRFPSLSYVEQRIVTLSNEEGRLSDFTRENAPPANKMDRCHACQEVFSMTLYRYHCSHCGNSFCNEDSPYSVKIPKFGILQKTRVCGSCLEQLLAEGKEERLAWRAQRVEDFLSGNLVPYFDPRDDTKTDKALRVFWGTVYVAQELPFMGALGTAAYFVNSSKVLAKFGLAGLGGLMIREDLAQATALAGRVMEGLLPDPRRDGPKVAAAAFYHMAHQRGLRGEDPDLEHKAHRGCPEASPAELAELLRLGNLPLRFVYQEDALEMQRLAGLQGWTLVYASLRNTVERPLFAVFVSVETREVALVIRGTKTVMDAVTDARSENVRFPSEQWQQAHGVMDEATRAHKGMASAAEWIFEESYQDIRRLHEEGYQVLVMGHSLGAACAVLASRLLEHLLGGAAGVRTYAFCTPSCADRALAARCDRATVSVVLRDDAVPRLSPAAARGALLEILDRREAYEAWLREDLAAVKARAKGAWAPRRRAVVPHSPGQRGGSPPGPPQPRIVTVEQEAEIETEIKHSLEESKLSDDSLSFGGLAAPTAQMQQNFDEVYIPGRILHIYKHNGACKAAWVPRDLPTLRRLELQDNLLDDHRGANVLAALREVRDVRDARESLPSCTPFSQATVCAVCDNDFTWNSTSDSPAQALRDKTHCRRCGLLVCPACSTGRRALPAFGLHVPQAVCDRCDNDAALTW</sequence>
<feature type="domain" description="FYVE-type" evidence="19">
    <location>
        <begin position="695"/>
        <end position="765"/>
    </location>
</feature>
<dbReference type="InterPro" id="IPR000306">
    <property type="entry name" value="Znf_FYVE"/>
</dbReference>